<dbReference type="EMBL" id="AOTW01000001">
    <property type="protein sequence ID" value="ENH59691.1"/>
    <property type="molecule type" value="Genomic_DNA"/>
</dbReference>
<dbReference type="Proteomes" id="UP000012243">
    <property type="component" value="Unassembled WGS sequence"/>
</dbReference>
<keyword evidence="1" id="KW-0812">Transmembrane</keyword>
<comment type="caution">
    <text evidence="2">The sequence shown here is derived from an EMBL/GenBank/DDBJ whole genome shotgun (WGS) entry which is preliminary data.</text>
</comment>
<proteinExistence type="predicted"/>
<organism evidence="2 3">
    <name type="scientific">Helicobacter pylori Hp A-11</name>
    <dbReference type="NCBI Taxonomy" id="992035"/>
    <lineage>
        <taxon>Bacteria</taxon>
        <taxon>Pseudomonadati</taxon>
        <taxon>Campylobacterota</taxon>
        <taxon>Epsilonproteobacteria</taxon>
        <taxon>Campylobacterales</taxon>
        <taxon>Helicobacteraceae</taxon>
        <taxon>Helicobacter</taxon>
    </lineage>
</organism>
<feature type="transmembrane region" description="Helical" evidence="1">
    <location>
        <begin position="12"/>
        <end position="35"/>
    </location>
</feature>
<keyword evidence="1" id="KW-0472">Membrane</keyword>
<name>N4TSN7_HELPX</name>
<dbReference type="AlphaFoldDB" id="N4TSN7"/>
<protein>
    <submittedName>
        <fullName evidence="2">Putative membrane protein</fullName>
    </submittedName>
</protein>
<keyword evidence="1" id="KW-1133">Transmembrane helix</keyword>
<evidence type="ECO:0000313" key="2">
    <source>
        <dbReference type="EMBL" id="ENH59691.1"/>
    </source>
</evidence>
<dbReference type="PATRIC" id="fig|992035.3.peg.815"/>
<evidence type="ECO:0000313" key="3">
    <source>
        <dbReference type="Proteomes" id="UP000012243"/>
    </source>
</evidence>
<gene>
    <name evidence="2" type="ORF">HPHPA11_0834</name>
</gene>
<reference evidence="2 3" key="1">
    <citation type="submission" date="2013-02" db="EMBL/GenBank/DDBJ databases">
        <title>Comparative Sequence Analysis of H. pylori Isolates.</title>
        <authorList>
            <person name="Blanchard T.G."/>
            <person name="Czinn S.J."/>
            <person name="McCracken C.M."/>
            <person name="Abolude K.A."/>
            <person name="Shefchek K.S."/>
            <person name="Maroo A.M."/>
            <person name="Santana-Cruz I.S."/>
            <person name="Tallon L.J."/>
            <person name="Ficke F.W.F."/>
        </authorList>
    </citation>
    <scope>NUCLEOTIDE SEQUENCE [LARGE SCALE GENOMIC DNA]</scope>
    <source>
        <strain evidence="2 3">Hp A-11</strain>
    </source>
</reference>
<evidence type="ECO:0000256" key="1">
    <source>
        <dbReference type="SAM" id="Phobius"/>
    </source>
</evidence>
<accession>N4TSN7</accession>
<sequence>MCFDWRFCLALSAFKGFIIAKNIIFLFLAFCVRLWGK</sequence>